<feature type="signal peptide" evidence="5">
    <location>
        <begin position="1"/>
        <end position="22"/>
    </location>
</feature>
<feature type="domain" description="Cytochrome c" evidence="6">
    <location>
        <begin position="26"/>
        <end position="137"/>
    </location>
</feature>
<gene>
    <name evidence="7" type="ORF">DFR37_103274</name>
</gene>
<protein>
    <submittedName>
        <fullName evidence="7">Cytochrome c</fullName>
    </submittedName>
</protein>
<evidence type="ECO:0000259" key="6">
    <source>
        <dbReference type="PROSITE" id="PS51007"/>
    </source>
</evidence>
<keyword evidence="2 4" id="KW-0479">Metal-binding</keyword>
<dbReference type="PANTHER" id="PTHR35008:SF4">
    <property type="entry name" value="BLL4482 PROTEIN"/>
    <property type="match status" value="1"/>
</dbReference>
<proteinExistence type="predicted"/>
<comment type="caution">
    <text evidence="7">The sequence shown here is derived from an EMBL/GenBank/DDBJ whole genome shotgun (WGS) entry which is preliminary data.</text>
</comment>
<dbReference type="GO" id="GO:0020037">
    <property type="term" value="F:heme binding"/>
    <property type="evidence" value="ECO:0007669"/>
    <property type="project" value="InterPro"/>
</dbReference>
<dbReference type="EMBL" id="QNRQ01000003">
    <property type="protein sequence ID" value="RBP40931.1"/>
    <property type="molecule type" value="Genomic_DNA"/>
</dbReference>
<dbReference type="Pfam" id="PF00034">
    <property type="entry name" value="Cytochrom_C"/>
    <property type="match status" value="2"/>
</dbReference>
<dbReference type="OrthoDB" id="9809720at2"/>
<keyword evidence="8" id="KW-1185">Reference proteome</keyword>
<dbReference type="PROSITE" id="PS51007">
    <property type="entry name" value="CYTC"/>
    <property type="match status" value="2"/>
</dbReference>
<evidence type="ECO:0000313" key="8">
    <source>
        <dbReference type="Proteomes" id="UP000253628"/>
    </source>
</evidence>
<dbReference type="AlphaFoldDB" id="A0A366HEQ1"/>
<dbReference type="InterPro" id="IPR009056">
    <property type="entry name" value="Cyt_c-like_dom"/>
</dbReference>
<dbReference type="GO" id="GO:0009055">
    <property type="term" value="F:electron transfer activity"/>
    <property type="evidence" value="ECO:0007669"/>
    <property type="project" value="InterPro"/>
</dbReference>
<evidence type="ECO:0000256" key="4">
    <source>
        <dbReference type="PROSITE-ProRule" id="PRU00433"/>
    </source>
</evidence>
<dbReference type="SUPFAM" id="SSF46626">
    <property type="entry name" value="Cytochrome c"/>
    <property type="match status" value="2"/>
</dbReference>
<dbReference type="GO" id="GO:0046872">
    <property type="term" value="F:metal ion binding"/>
    <property type="evidence" value="ECO:0007669"/>
    <property type="project" value="UniProtKB-KW"/>
</dbReference>
<dbReference type="InterPro" id="IPR036909">
    <property type="entry name" value="Cyt_c-like_dom_sf"/>
</dbReference>
<evidence type="ECO:0000256" key="3">
    <source>
        <dbReference type="ARBA" id="ARBA00023004"/>
    </source>
</evidence>
<keyword evidence="5" id="KW-0732">Signal</keyword>
<evidence type="ECO:0000313" key="7">
    <source>
        <dbReference type="EMBL" id="RBP40931.1"/>
    </source>
</evidence>
<dbReference type="Gene3D" id="1.10.760.10">
    <property type="entry name" value="Cytochrome c-like domain"/>
    <property type="match status" value="2"/>
</dbReference>
<accession>A0A366HEQ1</accession>
<dbReference type="Proteomes" id="UP000253628">
    <property type="component" value="Unassembled WGS sequence"/>
</dbReference>
<evidence type="ECO:0000256" key="5">
    <source>
        <dbReference type="SAM" id="SignalP"/>
    </source>
</evidence>
<name>A0A366HEQ1_9BURK</name>
<keyword evidence="3 4" id="KW-0408">Iron</keyword>
<feature type="domain" description="Cytochrome c" evidence="6">
    <location>
        <begin position="170"/>
        <end position="280"/>
    </location>
</feature>
<feature type="chain" id="PRO_5017065895" evidence="5">
    <location>
        <begin position="23"/>
        <end position="284"/>
    </location>
</feature>
<dbReference type="PANTHER" id="PTHR35008">
    <property type="entry name" value="BLL4482 PROTEIN-RELATED"/>
    <property type="match status" value="1"/>
</dbReference>
<dbReference type="InterPro" id="IPR051459">
    <property type="entry name" value="Cytochrome_c-type_DH"/>
</dbReference>
<keyword evidence="1 4" id="KW-0349">Heme</keyword>
<reference evidence="7 8" key="1">
    <citation type="submission" date="2018-06" db="EMBL/GenBank/DDBJ databases">
        <title>Genomic Encyclopedia of Type Strains, Phase IV (KMG-IV): sequencing the most valuable type-strain genomes for metagenomic binning, comparative biology and taxonomic classification.</title>
        <authorList>
            <person name="Goeker M."/>
        </authorList>
    </citation>
    <scope>NUCLEOTIDE SEQUENCE [LARGE SCALE GENOMIC DNA]</scope>
    <source>
        <strain evidence="7 8">DSM 25520</strain>
    </source>
</reference>
<sequence>MRTSLRLAACLVLAAPFATGWAQDDAQMVRGKYLMEGVVACANCHIARGDKGQPLFDKGMSGGMLFEDAAFKARAPNITPDPETGIGKWTNAQLAKAIREGIRPDGSVIGPPMPIPFYRNISDSDLAAIIAYIKAQPPVKHVVAKSTYNFPLPPNYGPPLAPVQAPDAADTLKYGQYLANIGHCMECHTPRDNKGMLVTSRLGAGGQVFPGPDGSTTLSANLTPHENGLKDWTDAQIAQTIRTGIDKNGHHLKPIMAFGWYKNINDSDMNALITYLRSLKPEPS</sequence>
<organism evidence="7 8">
    <name type="scientific">Eoetvoesiella caeni</name>
    <dbReference type="NCBI Taxonomy" id="645616"/>
    <lineage>
        <taxon>Bacteria</taxon>
        <taxon>Pseudomonadati</taxon>
        <taxon>Pseudomonadota</taxon>
        <taxon>Betaproteobacteria</taxon>
        <taxon>Burkholderiales</taxon>
        <taxon>Alcaligenaceae</taxon>
        <taxon>Eoetvoesiella</taxon>
    </lineage>
</organism>
<evidence type="ECO:0000256" key="2">
    <source>
        <dbReference type="ARBA" id="ARBA00022723"/>
    </source>
</evidence>
<dbReference type="RefSeq" id="WP_113932687.1">
    <property type="nucleotide sequence ID" value="NZ_JACCEU010000004.1"/>
</dbReference>
<evidence type="ECO:0000256" key="1">
    <source>
        <dbReference type="ARBA" id="ARBA00022617"/>
    </source>
</evidence>